<keyword evidence="2" id="KW-0479">Metal-binding</keyword>
<dbReference type="SUPFAM" id="SSF50022">
    <property type="entry name" value="ISP domain"/>
    <property type="match status" value="1"/>
</dbReference>
<protein>
    <submittedName>
        <fullName evidence="7">Naphthalene 1,2-dioxygenase</fullName>
    </submittedName>
    <submittedName>
        <fullName evidence="6">Non-heme iron oxygenase ferredoxin subunit</fullName>
    </submittedName>
</protein>
<evidence type="ECO:0000313" key="8">
    <source>
        <dbReference type="Proteomes" id="UP000036196"/>
    </source>
</evidence>
<feature type="domain" description="Rieske" evidence="5">
    <location>
        <begin position="3"/>
        <end position="99"/>
    </location>
</feature>
<keyword evidence="4" id="KW-0411">Iron-sulfur</keyword>
<dbReference type="PANTHER" id="PTHR21496:SF23">
    <property type="entry name" value="3-PHENYLPROPIONATE_CINNAMIC ACID DIOXYGENASE FERREDOXIN SUBUNIT"/>
    <property type="match status" value="1"/>
</dbReference>
<dbReference type="PANTHER" id="PTHR21496">
    <property type="entry name" value="FERREDOXIN-RELATED"/>
    <property type="match status" value="1"/>
</dbReference>
<evidence type="ECO:0000256" key="2">
    <source>
        <dbReference type="ARBA" id="ARBA00022723"/>
    </source>
</evidence>
<dbReference type="EMBL" id="ABLOKC030000032">
    <property type="protein sequence ID" value="EML1473602.1"/>
    <property type="molecule type" value="Genomic_DNA"/>
</dbReference>
<evidence type="ECO:0000313" key="7">
    <source>
        <dbReference type="EMBL" id="KMK12315.1"/>
    </source>
</evidence>
<keyword evidence="8" id="KW-1185">Reference proteome</keyword>
<evidence type="ECO:0000256" key="4">
    <source>
        <dbReference type="ARBA" id="ARBA00023014"/>
    </source>
</evidence>
<keyword evidence="3" id="KW-0408">Iron</keyword>
<evidence type="ECO:0000256" key="3">
    <source>
        <dbReference type="ARBA" id="ARBA00023004"/>
    </source>
</evidence>
<proteinExistence type="predicted"/>
<dbReference type="PATRIC" id="fig|61647.13.peg.3435"/>
<keyword evidence="7" id="KW-0560">Oxidoreductase</keyword>
<name>A0A0F0W2K6_PLUGE</name>
<keyword evidence="7" id="KW-0223">Dioxygenase</keyword>
<dbReference type="AlphaFoldDB" id="A0A0F0W2K6"/>
<dbReference type="RefSeq" id="WP_045287482.1">
    <property type="nucleotide sequence ID" value="NZ_CACVCI010000001.1"/>
</dbReference>
<dbReference type="InterPro" id="IPR017941">
    <property type="entry name" value="Rieske_2Fe-2S"/>
</dbReference>
<evidence type="ECO:0000256" key="1">
    <source>
        <dbReference type="ARBA" id="ARBA00022714"/>
    </source>
</evidence>
<dbReference type="Gene3D" id="2.102.10.10">
    <property type="entry name" value="Rieske [2Fe-2S] iron-sulphur domain"/>
    <property type="match status" value="1"/>
</dbReference>
<dbReference type="GO" id="GO:0051537">
    <property type="term" value="F:2 iron, 2 sulfur cluster binding"/>
    <property type="evidence" value="ECO:0007669"/>
    <property type="project" value="UniProtKB-KW"/>
</dbReference>
<sequence length="107" mass="11841">MSWIGVCDAEQVQEDFPFSGSVDGKAIGIYLIDGEYYALEDVCPHAYALLSQGFVEDGKVECPLHEAVFDVKTGQCLHGPGGRNLSRYPVRVYENQIQITFIEEPVA</sequence>
<dbReference type="InterPro" id="IPR036922">
    <property type="entry name" value="Rieske_2Fe-2S_sf"/>
</dbReference>
<dbReference type="Proteomes" id="UP000036196">
    <property type="component" value="Unassembled WGS sequence"/>
</dbReference>
<accession>A0A0F0W2K6</accession>
<dbReference type="PROSITE" id="PS51296">
    <property type="entry name" value="RIESKE"/>
    <property type="match status" value="1"/>
</dbReference>
<keyword evidence="1" id="KW-0001">2Fe-2S</keyword>
<organism evidence="7 8">
    <name type="scientific">Pluralibacter gergoviae</name>
    <name type="common">Enterobacter gergoviae</name>
    <dbReference type="NCBI Taxonomy" id="61647"/>
    <lineage>
        <taxon>Bacteria</taxon>
        <taxon>Pseudomonadati</taxon>
        <taxon>Pseudomonadota</taxon>
        <taxon>Gammaproteobacteria</taxon>
        <taxon>Enterobacterales</taxon>
        <taxon>Enterobacteriaceae</taxon>
        <taxon>Pluralibacter</taxon>
    </lineage>
</organism>
<dbReference type="EMBL" id="LDZF01000019">
    <property type="protein sequence ID" value="KMK12315.1"/>
    <property type="molecule type" value="Genomic_DNA"/>
</dbReference>
<dbReference type="Pfam" id="PF00355">
    <property type="entry name" value="Rieske"/>
    <property type="match status" value="1"/>
</dbReference>
<dbReference type="GO" id="GO:0051213">
    <property type="term" value="F:dioxygenase activity"/>
    <property type="evidence" value="ECO:0007669"/>
    <property type="project" value="UniProtKB-KW"/>
</dbReference>
<reference evidence="6" key="2">
    <citation type="submission" date="2024-02" db="EMBL/GenBank/DDBJ databases">
        <authorList>
            <consortium name="Clinical and Environmental Microbiology Branch: Whole genome sequencing antimicrobial resistance pathogens in the healthcare setting"/>
        </authorList>
    </citation>
    <scope>NUCLEOTIDE SEQUENCE</scope>
    <source>
        <strain evidence="6">2021DK-00143</strain>
    </source>
</reference>
<evidence type="ECO:0000259" key="5">
    <source>
        <dbReference type="PROSITE" id="PS51296"/>
    </source>
</evidence>
<reference evidence="7 8" key="1">
    <citation type="submission" date="2015-05" db="EMBL/GenBank/DDBJ databases">
        <title>Genome sequences of Pluralibacter gergoviae.</title>
        <authorList>
            <person name="Greninger A.L."/>
            <person name="Miller S."/>
        </authorList>
    </citation>
    <scope>NUCLEOTIDE SEQUENCE [LARGE SCALE GENOMIC DNA]</scope>
    <source>
        <strain evidence="7 8">JS81F13</strain>
    </source>
</reference>
<dbReference type="CDD" id="cd03528">
    <property type="entry name" value="Rieske_RO_ferredoxin"/>
    <property type="match status" value="1"/>
</dbReference>
<dbReference type="GO" id="GO:0046872">
    <property type="term" value="F:metal ion binding"/>
    <property type="evidence" value="ECO:0007669"/>
    <property type="project" value="UniProtKB-KW"/>
</dbReference>
<gene>
    <name evidence="7" type="ORF">ABW06_17050</name>
    <name evidence="6" type="ORF">QEG54_004408</name>
</gene>
<evidence type="ECO:0000313" key="6">
    <source>
        <dbReference type="EMBL" id="EML1473602.1"/>
    </source>
</evidence>
<comment type="caution">
    <text evidence="7">The sequence shown here is derived from an EMBL/GenBank/DDBJ whole genome shotgun (WGS) entry which is preliminary data.</text>
</comment>